<evidence type="ECO:0000256" key="4">
    <source>
        <dbReference type="ARBA" id="ARBA00022490"/>
    </source>
</evidence>
<dbReference type="EC" id="6.3.2.8" evidence="3 14"/>
<keyword evidence="19" id="KW-1185">Reference proteome</keyword>
<evidence type="ECO:0000256" key="1">
    <source>
        <dbReference type="ARBA" id="ARBA00004496"/>
    </source>
</evidence>
<evidence type="ECO:0000256" key="7">
    <source>
        <dbReference type="ARBA" id="ARBA00022741"/>
    </source>
</evidence>
<keyword evidence="12 14" id="KW-0961">Cell wall biogenesis/degradation</keyword>
<dbReference type="EMBL" id="BAAABM010000007">
    <property type="protein sequence ID" value="GAA0323913.1"/>
    <property type="molecule type" value="Genomic_DNA"/>
</dbReference>
<dbReference type="InterPro" id="IPR036615">
    <property type="entry name" value="Mur_ligase_C_dom_sf"/>
</dbReference>
<comment type="subcellular location">
    <subcellularLocation>
        <location evidence="1 14">Cytoplasm</location>
    </subcellularLocation>
</comment>
<proteinExistence type="inferred from homology"/>
<comment type="caution">
    <text evidence="18">The sequence shown here is derived from an EMBL/GenBank/DDBJ whole genome shotgun (WGS) entry which is preliminary data.</text>
</comment>
<evidence type="ECO:0000313" key="18">
    <source>
        <dbReference type="EMBL" id="GAA0323913.1"/>
    </source>
</evidence>
<comment type="catalytic activity">
    <reaction evidence="13 14">
        <text>UDP-N-acetyl-alpha-D-muramate + L-alanine + ATP = UDP-N-acetyl-alpha-D-muramoyl-L-alanine + ADP + phosphate + H(+)</text>
        <dbReference type="Rhea" id="RHEA:23372"/>
        <dbReference type="ChEBI" id="CHEBI:15378"/>
        <dbReference type="ChEBI" id="CHEBI:30616"/>
        <dbReference type="ChEBI" id="CHEBI:43474"/>
        <dbReference type="ChEBI" id="CHEBI:57972"/>
        <dbReference type="ChEBI" id="CHEBI:70757"/>
        <dbReference type="ChEBI" id="CHEBI:83898"/>
        <dbReference type="ChEBI" id="CHEBI:456216"/>
        <dbReference type="EC" id="6.3.2.8"/>
    </reaction>
</comment>
<dbReference type="Pfam" id="PF02875">
    <property type="entry name" value="Mur_ligase_C"/>
    <property type="match status" value="1"/>
</dbReference>
<accession>A0ABN0W380</accession>
<dbReference type="InterPro" id="IPR004101">
    <property type="entry name" value="Mur_ligase_C"/>
</dbReference>
<evidence type="ECO:0000256" key="12">
    <source>
        <dbReference type="ARBA" id="ARBA00023316"/>
    </source>
</evidence>
<organism evidence="18 19">
    <name type="scientific">Actinoallomurus spadix</name>
    <dbReference type="NCBI Taxonomy" id="79912"/>
    <lineage>
        <taxon>Bacteria</taxon>
        <taxon>Bacillati</taxon>
        <taxon>Actinomycetota</taxon>
        <taxon>Actinomycetes</taxon>
        <taxon>Streptosporangiales</taxon>
        <taxon>Thermomonosporaceae</taxon>
        <taxon>Actinoallomurus</taxon>
    </lineage>
</organism>
<name>A0ABN0W380_9ACTN</name>
<dbReference type="InterPro" id="IPR050061">
    <property type="entry name" value="MurCDEF_pg_biosynth"/>
</dbReference>
<keyword evidence="11 14" id="KW-0131">Cell cycle</keyword>
<gene>
    <name evidence="14 18" type="primary">murC</name>
    <name evidence="18" type="ORF">GCM10010151_12190</name>
</gene>
<dbReference type="PANTHER" id="PTHR43445:SF3">
    <property type="entry name" value="UDP-N-ACETYLMURAMATE--L-ALANINE LIGASE"/>
    <property type="match status" value="1"/>
</dbReference>
<feature type="binding site" evidence="14">
    <location>
        <begin position="122"/>
        <end position="128"/>
    </location>
    <ligand>
        <name>ATP</name>
        <dbReference type="ChEBI" id="CHEBI:30616"/>
    </ligand>
</feature>
<dbReference type="PANTHER" id="PTHR43445">
    <property type="entry name" value="UDP-N-ACETYLMURAMATE--L-ALANINE LIGASE-RELATED"/>
    <property type="match status" value="1"/>
</dbReference>
<dbReference type="GO" id="GO:0016874">
    <property type="term" value="F:ligase activity"/>
    <property type="evidence" value="ECO:0007669"/>
    <property type="project" value="UniProtKB-KW"/>
</dbReference>
<evidence type="ECO:0000256" key="6">
    <source>
        <dbReference type="ARBA" id="ARBA00022618"/>
    </source>
</evidence>
<comment type="pathway">
    <text evidence="2 14">Cell wall biogenesis; peptidoglycan biosynthesis.</text>
</comment>
<keyword evidence="7 14" id="KW-0547">Nucleotide-binding</keyword>
<dbReference type="RefSeq" id="WP_252799799.1">
    <property type="nucleotide sequence ID" value="NZ_BAAABM010000007.1"/>
</dbReference>
<evidence type="ECO:0000256" key="8">
    <source>
        <dbReference type="ARBA" id="ARBA00022840"/>
    </source>
</evidence>
<evidence type="ECO:0000256" key="5">
    <source>
        <dbReference type="ARBA" id="ARBA00022598"/>
    </source>
</evidence>
<dbReference type="Gene3D" id="3.40.50.720">
    <property type="entry name" value="NAD(P)-binding Rossmann-like Domain"/>
    <property type="match status" value="1"/>
</dbReference>
<dbReference type="NCBIfam" id="TIGR01082">
    <property type="entry name" value="murC"/>
    <property type="match status" value="1"/>
</dbReference>
<protein>
    <recommendedName>
        <fullName evidence="3 14">UDP-N-acetylmuramate--L-alanine ligase</fullName>
        <ecNumber evidence="3 14">6.3.2.8</ecNumber>
    </recommendedName>
    <alternativeName>
        <fullName evidence="14">UDP-N-acetylmuramoyl-L-alanine synthetase</fullName>
    </alternativeName>
</protein>
<comment type="similarity">
    <text evidence="14">Belongs to the MurCDEF family.</text>
</comment>
<keyword evidence="5 14" id="KW-0436">Ligase</keyword>
<feature type="domain" description="Mur ligase central" evidence="17">
    <location>
        <begin position="120"/>
        <end position="297"/>
    </location>
</feature>
<dbReference type="HAMAP" id="MF_00046">
    <property type="entry name" value="MurC"/>
    <property type="match status" value="1"/>
</dbReference>
<dbReference type="InterPro" id="IPR005758">
    <property type="entry name" value="UDP-N-AcMur_Ala_ligase_MurC"/>
</dbReference>
<dbReference type="SUPFAM" id="SSF53623">
    <property type="entry name" value="MurD-like peptide ligases, catalytic domain"/>
    <property type="match status" value="1"/>
</dbReference>
<evidence type="ECO:0000256" key="2">
    <source>
        <dbReference type="ARBA" id="ARBA00004752"/>
    </source>
</evidence>
<keyword evidence="9 14" id="KW-0133">Cell shape</keyword>
<evidence type="ECO:0000259" key="15">
    <source>
        <dbReference type="Pfam" id="PF01225"/>
    </source>
</evidence>
<dbReference type="Proteomes" id="UP001501822">
    <property type="component" value="Unassembled WGS sequence"/>
</dbReference>
<dbReference type="InterPro" id="IPR036565">
    <property type="entry name" value="Mur-like_cat_sf"/>
</dbReference>
<evidence type="ECO:0000313" key="19">
    <source>
        <dbReference type="Proteomes" id="UP001501822"/>
    </source>
</evidence>
<dbReference type="Pfam" id="PF01225">
    <property type="entry name" value="Mur_ligase"/>
    <property type="match status" value="1"/>
</dbReference>
<evidence type="ECO:0000256" key="10">
    <source>
        <dbReference type="ARBA" id="ARBA00022984"/>
    </source>
</evidence>
<keyword evidence="8 14" id="KW-0067">ATP-binding</keyword>
<dbReference type="SUPFAM" id="SSF51984">
    <property type="entry name" value="MurCD N-terminal domain"/>
    <property type="match status" value="1"/>
</dbReference>
<dbReference type="Gene3D" id="3.40.1190.10">
    <property type="entry name" value="Mur-like, catalytic domain"/>
    <property type="match status" value="1"/>
</dbReference>
<feature type="domain" description="Mur ligase C-terminal" evidence="16">
    <location>
        <begin position="319"/>
        <end position="450"/>
    </location>
</feature>
<keyword evidence="6 14" id="KW-0132">Cell division</keyword>
<sequence length="465" mass="47948">MSLVEPVEIVPADRLGKVHFVGVGGAGMSGIARIMLGRGIAVSGSDAKDSDLLRELRESGAATYVGHAAEHVGDAATVVVSTAIRETNPELAAARARGLRVLHRAAALASLMAGRRSVAVAGTHGKTTTTSMLTVALQHAGADPSYCIGGQLVTTGLNAGEGSGDLFVAEADESDGSFLMFTPHAAIVTNVEADHLDNYGGFEQVKKTFADFVGRIEPGGLLVVCADDPGALELGETGARRGLTVRTYGEAPGADYRVEGYAPRGLGSRFTVAGRELTLAVPGRHNAQNAAAAYAVAVELGVDAGAVAEGLAAFGGARRRLEPKGEIGGVRVFDSYAHHPTELAADLRATRDYAEELGGGRIVAVFQPHLFSRTRFFATEFGAALGLADEAVVLDVYPAREDPIPGVTGELVAKAVPHGRVTYEPDESAVAGRVAAMAVPGDVIITMGAGDVTRLGPEILRLLGA</sequence>
<dbReference type="InterPro" id="IPR013221">
    <property type="entry name" value="Mur_ligase_cen"/>
</dbReference>
<dbReference type="Pfam" id="PF08245">
    <property type="entry name" value="Mur_ligase_M"/>
    <property type="match status" value="1"/>
</dbReference>
<dbReference type="Gene3D" id="3.90.190.20">
    <property type="entry name" value="Mur ligase, C-terminal domain"/>
    <property type="match status" value="1"/>
</dbReference>
<feature type="domain" description="Mur ligase N-terminal catalytic" evidence="15">
    <location>
        <begin position="17"/>
        <end position="115"/>
    </location>
</feature>
<comment type="function">
    <text evidence="14">Cell wall formation.</text>
</comment>
<keyword evidence="10 14" id="KW-0573">Peptidoglycan synthesis</keyword>
<evidence type="ECO:0000256" key="11">
    <source>
        <dbReference type="ARBA" id="ARBA00023306"/>
    </source>
</evidence>
<dbReference type="InterPro" id="IPR000713">
    <property type="entry name" value="Mur_ligase_N"/>
</dbReference>
<evidence type="ECO:0000259" key="17">
    <source>
        <dbReference type="Pfam" id="PF08245"/>
    </source>
</evidence>
<evidence type="ECO:0000256" key="13">
    <source>
        <dbReference type="ARBA" id="ARBA00047833"/>
    </source>
</evidence>
<dbReference type="SUPFAM" id="SSF53244">
    <property type="entry name" value="MurD-like peptide ligases, peptide-binding domain"/>
    <property type="match status" value="1"/>
</dbReference>
<reference evidence="19" key="1">
    <citation type="journal article" date="2019" name="Int. J. Syst. Evol. Microbiol.">
        <title>The Global Catalogue of Microorganisms (GCM) 10K type strain sequencing project: providing services to taxonomists for standard genome sequencing and annotation.</title>
        <authorList>
            <consortium name="The Broad Institute Genomics Platform"/>
            <consortium name="The Broad Institute Genome Sequencing Center for Infectious Disease"/>
            <person name="Wu L."/>
            <person name="Ma J."/>
        </authorList>
    </citation>
    <scope>NUCLEOTIDE SEQUENCE [LARGE SCALE GENOMIC DNA]</scope>
    <source>
        <strain evidence="19">JCM 3146</strain>
    </source>
</reference>
<evidence type="ECO:0000259" key="16">
    <source>
        <dbReference type="Pfam" id="PF02875"/>
    </source>
</evidence>
<evidence type="ECO:0000256" key="14">
    <source>
        <dbReference type="HAMAP-Rule" id="MF_00046"/>
    </source>
</evidence>
<evidence type="ECO:0000256" key="9">
    <source>
        <dbReference type="ARBA" id="ARBA00022960"/>
    </source>
</evidence>
<keyword evidence="4 14" id="KW-0963">Cytoplasm</keyword>
<evidence type="ECO:0000256" key="3">
    <source>
        <dbReference type="ARBA" id="ARBA00012211"/>
    </source>
</evidence>